<evidence type="ECO:0000313" key="1">
    <source>
        <dbReference type="EMBL" id="VDP73746.1"/>
    </source>
</evidence>
<dbReference type="WBParaSite" id="ECPE_0000484101-mRNA-1">
    <property type="protein sequence ID" value="ECPE_0000484101-mRNA-1"/>
    <property type="gene ID" value="ECPE_0000484101"/>
</dbReference>
<keyword evidence="2" id="KW-1185">Reference proteome</keyword>
<sequence length="365" mass="40715">MPVPDFDRVVQELVAAALFDVNLNRHDLEQSSQASSAVIPVFIRPVSMPDSGILSASDSRLYQRSSSDDLHQWLSPLVARYNDIFTNVRVQSMNRLQAGGMADYERCQRIIFYTTQVCFAITRRQLRRMCPAANMSGTFFDTAMRGSTTIPYQTNTSSSIPLDTQQLTRLFLATTRRLTRRPPPDCACRVTSAAESPYYDSNEPIRGVPLAQIELDALDELIREVCSLAWYLLTEHQAVASRSFASGVAHQNGSLRVWHVDVDRSAKPADKYDPKCRPIHPGNQQCGMSYLSNSMDSNLLASVLSKGEACTRNPLNCVSQQDRAAALLNNECHVTGCPHPINNASTMQPTLKRKKICPFARARRT</sequence>
<organism evidence="3">
    <name type="scientific">Echinostoma caproni</name>
    <dbReference type="NCBI Taxonomy" id="27848"/>
    <lineage>
        <taxon>Eukaryota</taxon>
        <taxon>Metazoa</taxon>
        <taxon>Spiralia</taxon>
        <taxon>Lophotrochozoa</taxon>
        <taxon>Platyhelminthes</taxon>
        <taxon>Trematoda</taxon>
        <taxon>Digenea</taxon>
        <taxon>Plagiorchiida</taxon>
        <taxon>Echinostomata</taxon>
        <taxon>Echinostomatoidea</taxon>
        <taxon>Echinostomatidae</taxon>
        <taxon>Echinostoma</taxon>
    </lineage>
</organism>
<accession>A0A183ACZ4</accession>
<name>A0A183ACZ4_9TREM</name>
<evidence type="ECO:0000313" key="3">
    <source>
        <dbReference type="WBParaSite" id="ECPE_0000484101-mRNA-1"/>
    </source>
</evidence>
<evidence type="ECO:0000313" key="2">
    <source>
        <dbReference type="Proteomes" id="UP000272942"/>
    </source>
</evidence>
<dbReference type="EMBL" id="UZAN01041678">
    <property type="protein sequence ID" value="VDP73746.1"/>
    <property type="molecule type" value="Genomic_DNA"/>
</dbReference>
<proteinExistence type="predicted"/>
<dbReference type="OrthoDB" id="5966837at2759"/>
<protein>
    <submittedName>
        <fullName evidence="3">MIEAP domain-containing protein</fullName>
    </submittedName>
</protein>
<dbReference type="Proteomes" id="UP000272942">
    <property type="component" value="Unassembled WGS sequence"/>
</dbReference>
<dbReference type="AlphaFoldDB" id="A0A183ACZ4"/>
<gene>
    <name evidence="1" type="ORF">ECPE_LOCUS4829</name>
</gene>
<reference evidence="1 2" key="2">
    <citation type="submission" date="2018-11" db="EMBL/GenBank/DDBJ databases">
        <authorList>
            <consortium name="Pathogen Informatics"/>
        </authorList>
    </citation>
    <scope>NUCLEOTIDE SEQUENCE [LARGE SCALE GENOMIC DNA]</scope>
    <source>
        <strain evidence="1 2">Egypt</strain>
    </source>
</reference>
<reference evidence="3" key="1">
    <citation type="submission" date="2016-06" db="UniProtKB">
        <authorList>
            <consortium name="WormBaseParasite"/>
        </authorList>
    </citation>
    <scope>IDENTIFICATION</scope>
</reference>